<accession>A0A9X9QEP2</accession>
<evidence type="ECO:0000313" key="1">
    <source>
        <dbReference type="EMBL" id="VDB90791.1"/>
    </source>
</evidence>
<protein>
    <submittedName>
        <fullName evidence="1">Bgt-50889</fullName>
    </submittedName>
</protein>
<organism evidence="1 2">
    <name type="scientific">Blumeria graminis f. sp. tritici</name>
    <dbReference type="NCBI Taxonomy" id="62690"/>
    <lineage>
        <taxon>Eukaryota</taxon>
        <taxon>Fungi</taxon>
        <taxon>Dikarya</taxon>
        <taxon>Ascomycota</taxon>
        <taxon>Pezizomycotina</taxon>
        <taxon>Leotiomycetes</taxon>
        <taxon>Erysiphales</taxon>
        <taxon>Erysiphaceae</taxon>
        <taxon>Blumeria</taxon>
    </lineage>
</organism>
<keyword evidence="2" id="KW-1185">Reference proteome</keyword>
<reference evidence="1 2" key="1">
    <citation type="submission" date="2018-08" db="EMBL/GenBank/DDBJ databases">
        <authorList>
            <person name="Muller C M."/>
        </authorList>
    </citation>
    <scope>NUCLEOTIDE SEQUENCE [LARGE SCALE GENOMIC DNA]</scope>
</reference>
<dbReference type="Proteomes" id="UP000324639">
    <property type="component" value="Chromosome Bgt_-08"/>
</dbReference>
<name>A0A9X9QEP2_BLUGR</name>
<dbReference type="EMBL" id="LR026991">
    <property type="protein sequence ID" value="VDB90791.1"/>
    <property type="molecule type" value="Genomic_DNA"/>
</dbReference>
<gene>
    <name evidence="1" type="ORF">BGT96224V316_LOCUS5844</name>
</gene>
<sequence length="127" mass="14421">MIVNLQVPRSKELYEIFQNSQPIFQRRAHLSRGTTYYEANDSSCVLLLSLGKYEENSEADLVKEADNIPGMAKIIGSLDLVKTSELRKDLLFAETVVKWTSPDKKAMTTPLEFSGQTRVIPRESLRN</sequence>
<dbReference type="AlphaFoldDB" id="A0A9X9QEP2"/>
<proteinExistence type="predicted"/>
<evidence type="ECO:0000313" key="2">
    <source>
        <dbReference type="Proteomes" id="UP000324639"/>
    </source>
</evidence>